<dbReference type="Gene3D" id="3.30.200.20">
    <property type="entry name" value="Phosphorylase Kinase, domain 1"/>
    <property type="match status" value="1"/>
</dbReference>
<name>A0ABR2HFA2_9EUKA</name>
<dbReference type="InterPro" id="IPR050339">
    <property type="entry name" value="CC_SR_Kinase"/>
</dbReference>
<dbReference type="Pfam" id="PF00069">
    <property type="entry name" value="Pkinase"/>
    <property type="match status" value="1"/>
</dbReference>
<keyword evidence="4" id="KW-0067">ATP-binding</keyword>
<evidence type="ECO:0000259" key="5">
    <source>
        <dbReference type="PROSITE" id="PS50011"/>
    </source>
</evidence>
<protein>
    <recommendedName>
        <fullName evidence="5">Protein kinase domain-containing protein</fullName>
    </recommendedName>
</protein>
<evidence type="ECO:0000256" key="4">
    <source>
        <dbReference type="ARBA" id="ARBA00022840"/>
    </source>
</evidence>
<evidence type="ECO:0000256" key="2">
    <source>
        <dbReference type="ARBA" id="ARBA00022741"/>
    </source>
</evidence>
<dbReference type="SUPFAM" id="SSF56112">
    <property type="entry name" value="Protein kinase-like (PK-like)"/>
    <property type="match status" value="1"/>
</dbReference>
<evidence type="ECO:0000256" key="1">
    <source>
        <dbReference type="ARBA" id="ARBA00022679"/>
    </source>
</evidence>
<gene>
    <name evidence="6" type="ORF">M9Y10_020112</name>
</gene>
<keyword evidence="7" id="KW-1185">Reference proteome</keyword>
<dbReference type="Proteomes" id="UP001470230">
    <property type="component" value="Unassembled WGS sequence"/>
</dbReference>
<keyword evidence="3" id="KW-0418">Kinase</keyword>
<reference evidence="6 7" key="1">
    <citation type="submission" date="2024-04" db="EMBL/GenBank/DDBJ databases">
        <title>Tritrichomonas musculus Genome.</title>
        <authorList>
            <person name="Alves-Ferreira E."/>
            <person name="Grigg M."/>
            <person name="Lorenzi H."/>
            <person name="Galac M."/>
        </authorList>
    </citation>
    <scope>NUCLEOTIDE SEQUENCE [LARGE SCALE GENOMIC DNA]</scope>
    <source>
        <strain evidence="6 7">EAF2021</strain>
    </source>
</reference>
<dbReference type="PANTHER" id="PTHR11042">
    <property type="entry name" value="EUKARYOTIC TRANSLATION INITIATION FACTOR 2-ALPHA KINASE EIF2-ALPHA KINASE -RELATED"/>
    <property type="match status" value="1"/>
</dbReference>
<comment type="caution">
    <text evidence="6">The sequence shown here is derived from an EMBL/GenBank/DDBJ whole genome shotgun (WGS) entry which is preliminary data.</text>
</comment>
<feature type="domain" description="Protein kinase" evidence="5">
    <location>
        <begin position="49"/>
        <end position="293"/>
    </location>
</feature>
<dbReference type="InterPro" id="IPR011009">
    <property type="entry name" value="Kinase-like_dom_sf"/>
</dbReference>
<evidence type="ECO:0000313" key="6">
    <source>
        <dbReference type="EMBL" id="KAK8846110.1"/>
    </source>
</evidence>
<organism evidence="6 7">
    <name type="scientific">Tritrichomonas musculus</name>
    <dbReference type="NCBI Taxonomy" id="1915356"/>
    <lineage>
        <taxon>Eukaryota</taxon>
        <taxon>Metamonada</taxon>
        <taxon>Parabasalia</taxon>
        <taxon>Tritrichomonadida</taxon>
        <taxon>Tritrichomonadidae</taxon>
        <taxon>Tritrichomonas</taxon>
    </lineage>
</organism>
<dbReference type="PANTHER" id="PTHR11042:SF189">
    <property type="entry name" value="PROTEIN KINASE DOMAIN-CONTAINING PROTEIN"/>
    <property type="match status" value="1"/>
</dbReference>
<evidence type="ECO:0000313" key="7">
    <source>
        <dbReference type="Proteomes" id="UP001470230"/>
    </source>
</evidence>
<dbReference type="Gene3D" id="1.10.510.10">
    <property type="entry name" value="Transferase(Phosphotransferase) domain 1"/>
    <property type="match status" value="1"/>
</dbReference>
<proteinExistence type="predicted"/>
<sequence length="293" mass="32611">MMNIGFPVPDFDFDDDEPCPSMFNPIPSSLHTLTEEELCELYTKKDLQLQSDSPLRCTSNSAVYAARSSDGMCWAVKITEHKRRVKDEYNKRMKVQDSPYLVKTIDYFEIKTKALLQMELCPDGDISSYQFVEASEWKMIFDIGNALYQLHNAHWMHLDVSPGNILVLGDMFKLADFGTLTLIGQFVEGNEGAGPFVSPEALAYPCGTYKVGAPTDIFSFGVVLLEAISKQLAPRGGCDGYQKLRRGELMLGSPGYPANCSDELKNIVNDMLSVDPNARPTASDLVNIARTHI</sequence>
<dbReference type="PROSITE" id="PS50011">
    <property type="entry name" value="PROTEIN_KINASE_DOM"/>
    <property type="match status" value="1"/>
</dbReference>
<accession>A0ABR2HFA2</accession>
<dbReference type="InterPro" id="IPR000719">
    <property type="entry name" value="Prot_kinase_dom"/>
</dbReference>
<keyword evidence="1" id="KW-0808">Transferase</keyword>
<evidence type="ECO:0000256" key="3">
    <source>
        <dbReference type="ARBA" id="ARBA00022777"/>
    </source>
</evidence>
<keyword evidence="2" id="KW-0547">Nucleotide-binding</keyword>
<dbReference type="EMBL" id="JAPFFF010000029">
    <property type="protein sequence ID" value="KAK8846110.1"/>
    <property type="molecule type" value="Genomic_DNA"/>
</dbReference>